<dbReference type="AlphaFoldDB" id="A0A1G2NCF4"/>
<dbReference type="Gene3D" id="3.90.1180.10">
    <property type="entry name" value="Ribosomal protein L13"/>
    <property type="match status" value="1"/>
</dbReference>
<dbReference type="PANTHER" id="PTHR11545">
    <property type="entry name" value="RIBOSOMAL PROTEIN L13"/>
    <property type="match status" value="1"/>
</dbReference>
<evidence type="ECO:0000313" key="5">
    <source>
        <dbReference type="EMBL" id="OHA33032.1"/>
    </source>
</evidence>
<dbReference type="GO" id="GO:0003729">
    <property type="term" value="F:mRNA binding"/>
    <property type="evidence" value="ECO:0007669"/>
    <property type="project" value="TreeGrafter"/>
</dbReference>
<keyword evidence="3" id="KW-0687">Ribonucleoprotein</keyword>
<dbReference type="PIRSF" id="PIRSF002181">
    <property type="entry name" value="Ribosomal_L13"/>
    <property type="match status" value="1"/>
</dbReference>
<proteinExistence type="inferred from homology"/>
<dbReference type="SUPFAM" id="SSF52161">
    <property type="entry name" value="Ribosomal protein L13"/>
    <property type="match status" value="1"/>
</dbReference>
<protein>
    <recommendedName>
        <fullName evidence="4">50S ribosomal protein L13</fullName>
    </recommendedName>
</protein>
<organism evidence="5 6">
    <name type="scientific">Candidatus Taylorbacteria bacterium RIFCSPLOWO2_01_FULL_45_15b</name>
    <dbReference type="NCBI Taxonomy" id="1802319"/>
    <lineage>
        <taxon>Bacteria</taxon>
        <taxon>Candidatus Tayloriibacteriota</taxon>
    </lineage>
</organism>
<dbReference type="GO" id="GO:0003735">
    <property type="term" value="F:structural constituent of ribosome"/>
    <property type="evidence" value="ECO:0007669"/>
    <property type="project" value="InterPro"/>
</dbReference>
<dbReference type="GO" id="GO:0017148">
    <property type="term" value="P:negative regulation of translation"/>
    <property type="evidence" value="ECO:0007669"/>
    <property type="project" value="TreeGrafter"/>
</dbReference>
<dbReference type="EMBL" id="MHRX01000036">
    <property type="protein sequence ID" value="OHA33032.1"/>
    <property type="molecule type" value="Genomic_DNA"/>
</dbReference>
<evidence type="ECO:0000256" key="3">
    <source>
        <dbReference type="ARBA" id="ARBA00023274"/>
    </source>
</evidence>
<comment type="similarity">
    <text evidence="1">Belongs to the universal ribosomal protein uL13 family.</text>
</comment>
<accession>A0A1G2NCF4</accession>
<dbReference type="GO" id="GO:0006412">
    <property type="term" value="P:translation"/>
    <property type="evidence" value="ECO:0007669"/>
    <property type="project" value="InterPro"/>
</dbReference>
<evidence type="ECO:0000313" key="6">
    <source>
        <dbReference type="Proteomes" id="UP000176221"/>
    </source>
</evidence>
<reference evidence="5 6" key="1">
    <citation type="journal article" date="2016" name="Nat. Commun.">
        <title>Thousands of microbial genomes shed light on interconnected biogeochemical processes in an aquifer system.</title>
        <authorList>
            <person name="Anantharaman K."/>
            <person name="Brown C.T."/>
            <person name="Hug L.A."/>
            <person name="Sharon I."/>
            <person name="Castelle C.J."/>
            <person name="Probst A.J."/>
            <person name="Thomas B.C."/>
            <person name="Singh A."/>
            <person name="Wilkins M.J."/>
            <person name="Karaoz U."/>
            <person name="Brodie E.L."/>
            <person name="Williams K.H."/>
            <person name="Hubbard S.S."/>
            <person name="Banfield J.F."/>
        </authorList>
    </citation>
    <scope>NUCLEOTIDE SEQUENCE [LARGE SCALE GENOMIC DNA]</scope>
</reference>
<evidence type="ECO:0000256" key="1">
    <source>
        <dbReference type="ARBA" id="ARBA00006227"/>
    </source>
</evidence>
<evidence type="ECO:0000256" key="4">
    <source>
        <dbReference type="ARBA" id="ARBA00035499"/>
    </source>
</evidence>
<dbReference type="GO" id="GO:1990904">
    <property type="term" value="C:ribonucleoprotein complex"/>
    <property type="evidence" value="ECO:0007669"/>
    <property type="project" value="UniProtKB-KW"/>
</dbReference>
<comment type="caution">
    <text evidence="5">The sequence shown here is derived from an EMBL/GenBank/DDBJ whole genome shotgun (WGS) entry which is preliminary data.</text>
</comment>
<dbReference type="Proteomes" id="UP000176221">
    <property type="component" value="Unassembled WGS sequence"/>
</dbReference>
<dbReference type="InterPro" id="IPR005822">
    <property type="entry name" value="Ribosomal_uL13"/>
</dbReference>
<dbReference type="NCBIfam" id="TIGR01066">
    <property type="entry name" value="rplM_bact"/>
    <property type="match status" value="1"/>
</dbReference>
<gene>
    <name evidence="5" type="ORF">A2928_00595</name>
</gene>
<dbReference type="PANTHER" id="PTHR11545:SF2">
    <property type="entry name" value="LARGE RIBOSOMAL SUBUNIT PROTEIN UL13M"/>
    <property type="match status" value="1"/>
</dbReference>
<name>A0A1G2NCF4_9BACT</name>
<dbReference type="Pfam" id="PF00572">
    <property type="entry name" value="Ribosomal_L13"/>
    <property type="match status" value="1"/>
</dbReference>
<dbReference type="GO" id="GO:0005840">
    <property type="term" value="C:ribosome"/>
    <property type="evidence" value="ECO:0007669"/>
    <property type="project" value="UniProtKB-KW"/>
</dbReference>
<evidence type="ECO:0000256" key="2">
    <source>
        <dbReference type="ARBA" id="ARBA00022980"/>
    </source>
</evidence>
<sequence length="114" mass="13163">MKHTIDATNKKVGRVASEAAMYLMGKTKASFERHILSGEHVEILNASKLTIEEKKFRDKEYATYSGYPGGLKHESMEHLARRRGYGEVLRRAIYNMLPTNKLRPKMLKRLIVKE</sequence>
<dbReference type="InterPro" id="IPR005823">
    <property type="entry name" value="Ribosomal_uL13_bac-type"/>
</dbReference>
<dbReference type="InterPro" id="IPR036899">
    <property type="entry name" value="Ribosomal_uL13_sf"/>
</dbReference>
<keyword evidence="2 5" id="KW-0689">Ribosomal protein</keyword>
<dbReference type="STRING" id="1802319.A2928_00595"/>